<name>A0AAN6WLR1_9PEZI</name>
<dbReference type="PANTHER" id="PTHR38166:SF1">
    <property type="entry name" value="C2H2-TYPE DOMAIN-CONTAINING PROTEIN"/>
    <property type="match status" value="1"/>
</dbReference>
<dbReference type="Proteomes" id="UP001302126">
    <property type="component" value="Unassembled WGS sequence"/>
</dbReference>
<accession>A0AAN6WLR1</accession>
<evidence type="ECO:0000256" key="1">
    <source>
        <dbReference type="SAM" id="MobiDB-lite"/>
    </source>
</evidence>
<evidence type="ECO:0000313" key="2">
    <source>
        <dbReference type="EMBL" id="KAK4184245.1"/>
    </source>
</evidence>
<dbReference type="PANTHER" id="PTHR38166">
    <property type="entry name" value="C2H2-TYPE DOMAIN-CONTAINING PROTEIN-RELATED"/>
    <property type="match status" value="1"/>
</dbReference>
<organism evidence="2 3">
    <name type="scientific">Podospora australis</name>
    <dbReference type="NCBI Taxonomy" id="1536484"/>
    <lineage>
        <taxon>Eukaryota</taxon>
        <taxon>Fungi</taxon>
        <taxon>Dikarya</taxon>
        <taxon>Ascomycota</taxon>
        <taxon>Pezizomycotina</taxon>
        <taxon>Sordariomycetes</taxon>
        <taxon>Sordariomycetidae</taxon>
        <taxon>Sordariales</taxon>
        <taxon>Podosporaceae</taxon>
        <taxon>Podospora</taxon>
    </lineage>
</organism>
<dbReference type="AlphaFoldDB" id="A0AAN6WLR1"/>
<evidence type="ECO:0008006" key="4">
    <source>
        <dbReference type="Google" id="ProtNLM"/>
    </source>
</evidence>
<dbReference type="EMBL" id="MU864498">
    <property type="protein sequence ID" value="KAK4184245.1"/>
    <property type="molecule type" value="Genomic_DNA"/>
</dbReference>
<keyword evidence="3" id="KW-1185">Reference proteome</keyword>
<feature type="compositionally biased region" description="Polar residues" evidence="1">
    <location>
        <begin position="277"/>
        <end position="326"/>
    </location>
</feature>
<feature type="region of interest" description="Disordered" evidence="1">
    <location>
        <begin position="1"/>
        <end position="56"/>
    </location>
</feature>
<reference evidence="2" key="1">
    <citation type="journal article" date="2023" name="Mol. Phylogenet. Evol.">
        <title>Genome-scale phylogeny and comparative genomics of the fungal order Sordariales.</title>
        <authorList>
            <person name="Hensen N."/>
            <person name="Bonometti L."/>
            <person name="Westerberg I."/>
            <person name="Brannstrom I.O."/>
            <person name="Guillou S."/>
            <person name="Cros-Aarteil S."/>
            <person name="Calhoun S."/>
            <person name="Haridas S."/>
            <person name="Kuo A."/>
            <person name="Mondo S."/>
            <person name="Pangilinan J."/>
            <person name="Riley R."/>
            <person name="LaButti K."/>
            <person name="Andreopoulos B."/>
            <person name="Lipzen A."/>
            <person name="Chen C."/>
            <person name="Yan M."/>
            <person name="Daum C."/>
            <person name="Ng V."/>
            <person name="Clum A."/>
            <person name="Steindorff A."/>
            <person name="Ohm R.A."/>
            <person name="Martin F."/>
            <person name="Silar P."/>
            <person name="Natvig D.O."/>
            <person name="Lalanne C."/>
            <person name="Gautier V."/>
            <person name="Ament-Velasquez S.L."/>
            <person name="Kruys A."/>
            <person name="Hutchinson M.I."/>
            <person name="Powell A.J."/>
            <person name="Barry K."/>
            <person name="Miller A.N."/>
            <person name="Grigoriev I.V."/>
            <person name="Debuchy R."/>
            <person name="Gladieux P."/>
            <person name="Hiltunen Thoren M."/>
            <person name="Johannesson H."/>
        </authorList>
    </citation>
    <scope>NUCLEOTIDE SEQUENCE</scope>
    <source>
        <strain evidence="2">PSN309</strain>
    </source>
</reference>
<feature type="region of interest" description="Disordered" evidence="1">
    <location>
        <begin position="183"/>
        <end position="211"/>
    </location>
</feature>
<feature type="compositionally biased region" description="Basic and acidic residues" evidence="1">
    <location>
        <begin position="13"/>
        <end position="26"/>
    </location>
</feature>
<evidence type="ECO:0000313" key="3">
    <source>
        <dbReference type="Proteomes" id="UP001302126"/>
    </source>
</evidence>
<sequence>MWNTKTEPPAASRKREASPELVEEKPGPSARRGTLGKEVEIEAEDHDGRRKKARKLASKVAMPGGKFACPYYKRNPRKYRNWTSCPGPGWEEVHRVKTHLYRRHTLPTQCPRCWDTFKTDTLLQAHIQQDPPCVVKENKLPHEGFTKDQEKRLRSRKKTQADMTDEDKWREIYLILFPDDHPDSVPTPYYDAPEDEETDTPASGTGSGSELEDYASFVRREMPTLVRRELEALFQNELADVEERLKPKVEQIVLGLQPRLMSLYKQSQMPLSDYGPEQQSQQPLTPASPGQLQGYSDKSCAYSPSVQQQQMRRSSGLGSAHSTPAMSTASGGSRSGTIIGSESTPEQELEKAFELDGFPTPPPTGYMNTPHLGVGQWDTMGMHMGMGVQGGQLPVQPAGPQGLGLNWDVEFDRMLDPMAFMPQPGQLGGGYQYQ</sequence>
<protein>
    <recommendedName>
        <fullName evidence="4">C2H2-type domain-containing protein</fullName>
    </recommendedName>
</protein>
<proteinExistence type="predicted"/>
<reference evidence="2" key="2">
    <citation type="submission" date="2023-05" db="EMBL/GenBank/DDBJ databases">
        <authorList>
            <consortium name="Lawrence Berkeley National Laboratory"/>
            <person name="Steindorff A."/>
            <person name="Hensen N."/>
            <person name="Bonometti L."/>
            <person name="Westerberg I."/>
            <person name="Brannstrom I.O."/>
            <person name="Guillou S."/>
            <person name="Cros-Aarteil S."/>
            <person name="Calhoun S."/>
            <person name="Haridas S."/>
            <person name="Kuo A."/>
            <person name="Mondo S."/>
            <person name="Pangilinan J."/>
            <person name="Riley R."/>
            <person name="Labutti K."/>
            <person name="Andreopoulos B."/>
            <person name="Lipzen A."/>
            <person name="Chen C."/>
            <person name="Yanf M."/>
            <person name="Daum C."/>
            <person name="Ng V."/>
            <person name="Clum A."/>
            <person name="Ohm R."/>
            <person name="Martin F."/>
            <person name="Silar P."/>
            <person name="Natvig D."/>
            <person name="Lalanne C."/>
            <person name="Gautier V."/>
            <person name="Ament-Velasquez S.L."/>
            <person name="Kruys A."/>
            <person name="Hutchinson M.I."/>
            <person name="Powell A.J."/>
            <person name="Barry K."/>
            <person name="Miller A.N."/>
            <person name="Grigoriev I.V."/>
            <person name="Debuchy R."/>
            <person name="Gladieux P."/>
            <person name="Thoren M.H."/>
            <person name="Johannesson H."/>
        </authorList>
    </citation>
    <scope>NUCLEOTIDE SEQUENCE</scope>
    <source>
        <strain evidence="2">PSN309</strain>
    </source>
</reference>
<feature type="region of interest" description="Disordered" evidence="1">
    <location>
        <begin position="270"/>
        <end position="350"/>
    </location>
</feature>
<comment type="caution">
    <text evidence="2">The sequence shown here is derived from an EMBL/GenBank/DDBJ whole genome shotgun (WGS) entry which is preliminary data.</text>
</comment>
<feature type="compositionally biased region" description="Low complexity" evidence="1">
    <location>
        <begin position="327"/>
        <end position="344"/>
    </location>
</feature>
<gene>
    <name evidence="2" type="ORF">QBC35DRAFT_392137</name>
</gene>